<dbReference type="Gene3D" id="3.40.50.300">
    <property type="entry name" value="P-loop containing nucleotide triphosphate hydrolases"/>
    <property type="match status" value="2"/>
</dbReference>
<gene>
    <name evidence="6" type="ORF">DDQ50_02355</name>
</gene>
<dbReference type="OrthoDB" id="8036461at2"/>
<feature type="domain" description="ABC transporter" evidence="5">
    <location>
        <begin position="260"/>
        <end position="501"/>
    </location>
</feature>
<dbReference type="Pfam" id="PF00005">
    <property type="entry name" value="ABC_tran"/>
    <property type="match status" value="2"/>
</dbReference>
<dbReference type="GO" id="GO:0055085">
    <property type="term" value="P:transmembrane transport"/>
    <property type="evidence" value="ECO:0007669"/>
    <property type="project" value="UniProtKB-ARBA"/>
</dbReference>
<dbReference type="InterPro" id="IPR003593">
    <property type="entry name" value="AAA+_ATPase"/>
</dbReference>
<dbReference type="PROSITE" id="PS50893">
    <property type="entry name" value="ABC_TRANSPORTER_2"/>
    <property type="match status" value="2"/>
</dbReference>
<name>A0A2V1HSR9_9MICO</name>
<evidence type="ECO:0000256" key="4">
    <source>
        <dbReference type="ARBA" id="ARBA00022840"/>
    </source>
</evidence>
<dbReference type="EMBL" id="QEOP01000001">
    <property type="protein sequence ID" value="PVZ95381.1"/>
    <property type="molecule type" value="Genomic_DNA"/>
</dbReference>
<dbReference type="InterPro" id="IPR017871">
    <property type="entry name" value="ABC_transporter-like_CS"/>
</dbReference>
<dbReference type="PANTHER" id="PTHR43776">
    <property type="entry name" value="TRANSPORT ATP-BINDING PROTEIN"/>
    <property type="match status" value="1"/>
</dbReference>
<dbReference type="SMART" id="SM00382">
    <property type="entry name" value="AAA"/>
    <property type="match status" value="2"/>
</dbReference>
<dbReference type="NCBIfam" id="NF007739">
    <property type="entry name" value="PRK10419.1"/>
    <property type="match status" value="2"/>
</dbReference>
<evidence type="ECO:0000256" key="2">
    <source>
        <dbReference type="ARBA" id="ARBA00022448"/>
    </source>
</evidence>
<proteinExistence type="inferred from homology"/>
<dbReference type="SUPFAM" id="SSF52540">
    <property type="entry name" value="P-loop containing nucleoside triphosphate hydrolases"/>
    <property type="match status" value="2"/>
</dbReference>
<evidence type="ECO:0000313" key="6">
    <source>
        <dbReference type="EMBL" id="PVZ95381.1"/>
    </source>
</evidence>
<protein>
    <submittedName>
        <fullName evidence="6">Microcin ABC transporter ATP-binding protein</fullName>
    </submittedName>
</protein>
<evidence type="ECO:0000259" key="5">
    <source>
        <dbReference type="PROSITE" id="PS50893"/>
    </source>
</evidence>
<organism evidence="6 7">
    <name type="scientific">Amnibacterium flavum</name>
    <dbReference type="NCBI Taxonomy" id="2173173"/>
    <lineage>
        <taxon>Bacteria</taxon>
        <taxon>Bacillati</taxon>
        <taxon>Actinomycetota</taxon>
        <taxon>Actinomycetes</taxon>
        <taxon>Micrococcales</taxon>
        <taxon>Microbacteriaceae</taxon>
        <taxon>Amnibacterium</taxon>
    </lineage>
</organism>
<evidence type="ECO:0000256" key="3">
    <source>
        <dbReference type="ARBA" id="ARBA00022741"/>
    </source>
</evidence>
<keyword evidence="3" id="KW-0547">Nucleotide-binding</keyword>
<dbReference type="CDD" id="cd03257">
    <property type="entry name" value="ABC_NikE_OppD_transporters"/>
    <property type="match status" value="2"/>
</dbReference>
<dbReference type="InterPro" id="IPR050319">
    <property type="entry name" value="ABC_transp_ATP-bind"/>
</dbReference>
<comment type="caution">
    <text evidence="6">The sequence shown here is derived from an EMBL/GenBank/DDBJ whole genome shotgun (WGS) entry which is preliminary data.</text>
</comment>
<evidence type="ECO:0000313" key="7">
    <source>
        <dbReference type="Proteomes" id="UP000244893"/>
    </source>
</evidence>
<dbReference type="GO" id="GO:0005524">
    <property type="term" value="F:ATP binding"/>
    <property type="evidence" value="ECO:0007669"/>
    <property type="project" value="UniProtKB-KW"/>
</dbReference>
<dbReference type="Pfam" id="PF08352">
    <property type="entry name" value="oligo_HPY"/>
    <property type="match status" value="1"/>
</dbReference>
<dbReference type="PANTHER" id="PTHR43776:SF7">
    <property type="entry name" value="D,D-DIPEPTIDE TRANSPORT ATP-BINDING PROTEIN DDPF-RELATED"/>
    <property type="match status" value="1"/>
</dbReference>
<dbReference type="InterPro" id="IPR027417">
    <property type="entry name" value="P-loop_NTPase"/>
</dbReference>
<keyword evidence="7" id="KW-1185">Reference proteome</keyword>
<evidence type="ECO:0000256" key="1">
    <source>
        <dbReference type="ARBA" id="ARBA00005417"/>
    </source>
</evidence>
<comment type="similarity">
    <text evidence="1">Belongs to the ABC transporter superfamily.</text>
</comment>
<accession>A0A2V1HSR9</accession>
<keyword evidence="4 6" id="KW-0067">ATP-binding</keyword>
<dbReference type="InterPro" id="IPR013563">
    <property type="entry name" value="Oligopep_ABC_C"/>
</dbReference>
<keyword evidence="2" id="KW-0813">Transport</keyword>
<dbReference type="PROSITE" id="PS00211">
    <property type="entry name" value="ABC_TRANSPORTER_1"/>
    <property type="match status" value="1"/>
</dbReference>
<feature type="domain" description="ABC transporter" evidence="5">
    <location>
        <begin position="6"/>
        <end position="237"/>
    </location>
</feature>
<dbReference type="Proteomes" id="UP000244893">
    <property type="component" value="Unassembled WGS sequence"/>
</dbReference>
<dbReference type="AlphaFoldDB" id="A0A2V1HSR9"/>
<dbReference type="GO" id="GO:0016887">
    <property type="term" value="F:ATP hydrolysis activity"/>
    <property type="evidence" value="ECO:0007669"/>
    <property type="project" value="InterPro"/>
</dbReference>
<reference evidence="6 7" key="1">
    <citation type="submission" date="2018-05" db="EMBL/GenBank/DDBJ databases">
        <title>Amnibacterium sp. M8JJ-5, whole genome shotgun sequence.</title>
        <authorList>
            <person name="Tuo L."/>
        </authorList>
    </citation>
    <scope>NUCLEOTIDE SEQUENCE [LARGE SCALE GENOMIC DNA]</scope>
    <source>
        <strain evidence="6 7">M8JJ-5</strain>
    </source>
</reference>
<dbReference type="GO" id="GO:0015833">
    <property type="term" value="P:peptide transport"/>
    <property type="evidence" value="ECO:0007669"/>
    <property type="project" value="InterPro"/>
</dbReference>
<sequence>MTGPILAVSGLSLRSGPDRTVVSDVSFEVAAGESLGLVGESGSGKSLTLRAILGVLPVGITRTGGSIVTPARVAMIFQEPLSAMSPSMRAGELVAEAVRASNRRMPLAAARRRALELLGEVGIADPERVRTRYPHQLSGGLRQRVMIAAALATDPEVLLCDEPTTALDVTIQAQIMDLLDRLRTERGMAMVFVSHDLAVVAALCQRIAVMKEGRIVESGPTAEIVAHPTAPYSIELVRSARAKAGAIRDAAAETPSEDWLVVDDLTVRFPGARRRDTVTAVDAVSFRVPRGGSVGIVGESGSGKSTIARAMVGLVRPGSGGILLDGRPYRATSRGEARRIQMVFQDPMSSLNPRRRIRSVLTEVLRAHGARSAAELETRVIELMDMVRLPHDLLDRFPRSLSGGQRQRVSIARALAVEPDVVILDESIAALDVSVQAQVLALLNDLKQSLGLTLLFISHDLGAVRALCDEVVVMSRGRIVERGMVDEVLRNPSHPYTRLLIESEPELPAVSGV</sequence>
<dbReference type="RefSeq" id="WP_116755116.1">
    <property type="nucleotide sequence ID" value="NZ_JBHUEX010000001.1"/>
</dbReference>
<dbReference type="InterPro" id="IPR003439">
    <property type="entry name" value="ABC_transporter-like_ATP-bd"/>
</dbReference>